<evidence type="ECO:0000313" key="4">
    <source>
        <dbReference type="Proteomes" id="UP000245768"/>
    </source>
</evidence>
<dbReference type="GeneID" id="37042077"/>
<dbReference type="Proteomes" id="UP000245768">
    <property type="component" value="Unassembled WGS sequence"/>
</dbReference>
<dbReference type="InParanoid" id="A0A316YDN1"/>
<keyword evidence="2" id="KW-0732">Signal</keyword>
<feature type="signal peptide" evidence="2">
    <location>
        <begin position="1"/>
        <end position="24"/>
    </location>
</feature>
<protein>
    <submittedName>
        <fullName evidence="3">Uncharacterized protein</fullName>
    </submittedName>
</protein>
<proteinExistence type="predicted"/>
<feature type="compositionally biased region" description="Basic and acidic residues" evidence="1">
    <location>
        <begin position="24"/>
        <end position="34"/>
    </location>
</feature>
<feature type="region of interest" description="Disordered" evidence="1">
    <location>
        <begin position="229"/>
        <end position="253"/>
    </location>
</feature>
<keyword evidence="4" id="KW-1185">Reference proteome</keyword>
<evidence type="ECO:0000256" key="1">
    <source>
        <dbReference type="SAM" id="MobiDB-lite"/>
    </source>
</evidence>
<name>A0A316YDN1_9BASI</name>
<feature type="compositionally biased region" description="Basic and acidic residues" evidence="1">
    <location>
        <begin position="241"/>
        <end position="253"/>
    </location>
</feature>
<reference evidence="3 4" key="1">
    <citation type="journal article" date="2018" name="Mol. Biol. Evol.">
        <title>Broad Genomic Sampling Reveals a Smut Pathogenic Ancestry of the Fungal Clade Ustilaginomycotina.</title>
        <authorList>
            <person name="Kijpornyongpan T."/>
            <person name="Mondo S.J."/>
            <person name="Barry K."/>
            <person name="Sandor L."/>
            <person name="Lee J."/>
            <person name="Lipzen A."/>
            <person name="Pangilinan J."/>
            <person name="LaButti K."/>
            <person name="Hainaut M."/>
            <person name="Henrissat B."/>
            <person name="Grigoriev I.V."/>
            <person name="Spatafora J.W."/>
            <person name="Aime M.C."/>
        </authorList>
    </citation>
    <scope>NUCLEOTIDE SEQUENCE [LARGE SCALE GENOMIC DNA]</scope>
    <source>
        <strain evidence="3 4">MCA 4198</strain>
    </source>
</reference>
<dbReference type="RefSeq" id="XP_025374439.1">
    <property type="nucleotide sequence ID" value="XM_025520161.1"/>
</dbReference>
<dbReference type="AlphaFoldDB" id="A0A316YDN1"/>
<feature type="region of interest" description="Disordered" evidence="1">
    <location>
        <begin position="130"/>
        <end position="182"/>
    </location>
</feature>
<feature type="region of interest" description="Disordered" evidence="1">
    <location>
        <begin position="24"/>
        <end position="88"/>
    </location>
</feature>
<feature type="compositionally biased region" description="Basic and acidic residues" evidence="1">
    <location>
        <begin position="133"/>
        <end position="144"/>
    </location>
</feature>
<gene>
    <name evidence="3" type="ORF">FA10DRAFT_262975</name>
</gene>
<sequence>MIRKFASVLVSSLLLLSYTSHPEARPVPVDERGKRPLLPSNEHSDRWWPNPVRFTQSSQGQGSVAQWTQPTLTESHEDRSSSSKWFDPSGADPYDDLCLMHRCFDLPRGAGPYNELPHPAHVFDTYQRSAAQNHEEHSRQKLRSDMPNYGESETQDSVHGQPEGPAQPKTVKRKRPLFSDKERARLPKRILELLDKPPNEEISQGEREEMQQYINETLNARQSQRRKVAQKQDLGPSQPRVGERLKELNSRARGGKEILQEDINGFRYFITPTPAQMSLPVELANEKQNKIAALIKGYFHVDPPQKRDKRFKDRLYRLKSHPNRVAKQQNILAAAQQNSETASPSGAGGEELKIYDFKSHNIKKAKTYGKTAQGVHRSFRYFFTPTGSSVSLPDRQAGRFSQELDRIVKWYDNGISSKKDFLQEVKNTKRVAGRVEEGTELAGEEEKHS</sequence>
<feature type="compositionally biased region" description="Polar residues" evidence="1">
    <location>
        <begin position="53"/>
        <end position="73"/>
    </location>
</feature>
<evidence type="ECO:0000256" key="2">
    <source>
        <dbReference type="SAM" id="SignalP"/>
    </source>
</evidence>
<evidence type="ECO:0000313" key="3">
    <source>
        <dbReference type="EMBL" id="PWN87241.1"/>
    </source>
</evidence>
<accession>A0A316YDN1</accession>
<feature type="chain" id="PRO_5016241685" evidence="2">
    <location>
        <begin position="25"/>
        <end position="449"/>
    </location>
</feature>
<dbReference type="EMBL" id="KZ819641">
    <property type="protein sequence ID" value="PWN87241.1"/>
    <property type="molecule type" value="Genomic_DNA"/>
</dbReference>
<organism evidence="3 4">
    <name type="scientific">Acaromyces ingoldii</name>
    <dbReference type="NCBI Taxonomy" id="215250"/>
    <lineage>
        <taxon>Eukaryota</taxon>
        <taxon>Fungi</taxon>
        <taxon>Dikarya</taxon>
        <taxon>Basidiomycota</taxon>
        <taxon>Ustilaginomycotina</taxon>
        <taxon>Exobasidiomycetes</taxon>
        <taxon>Exobasidiales</taxon>
        <taxon>Cryptobasidiaceae</taxon>
        <taxon>Acaromyces</taxon>
    </lineage>
</organism>